<dbReference type="InterPro" id="IPR003594">
    <property type="entry name" value="HATPase_dom"/>
</dbReference>
<proteinExistence type="predicted"/>
<dbReference type="EC" id="2.7.13.3" evidence="2"/>
<dbReference type="InterPro" id="IPR036097">
    <property type="entry name" value="HisK_dim/P_sf"/>
</dbReference>
<dbReference type="InterPro" id="IPR035965">
    <property type="entry name" value="PAS-like_dom_sf"/>
</dbReference>
<dbReference type="InterPro" id="IPR004358">
    <property type="entry name" value="Sig_transdc_His_kin-like_C"/>
</dbReference>
<evidence type="ECO:0000313" key="11">
    <source>
        <dbReference type="Proteomes" id="UP001201985"/>
    </source>
</evidence>
<comment type="catalytic activity">
    <reaction evidence="1">
        <text>ATP + protein L-histidine = ADP + protein N-phospho-L-histidine.</text>
        <dbReference type="EC" id="2.7.13.3"/>
    </reaction>
</comment>
<dbReference type="SUPFAM" id="SSF55785">
    <property type="entry name" value="PYP-like sensor domain (PAS domain)"/>
    <property type="match status" value="1"/>
</dbReference>
<evidence type="ECO:0000313" key="10">
    <source>
        <dbReference type="EMBL" id="MCI0755806.1"/>
    </source>
</evidence>
<dbReference type="Pfam" id="PF02518">
    <property type="entry name" value="HATPase_c"/>
    <property type="match status" value="1"/>
</dbReference>
<evidence type="ECO:0000259" key="7">
    <source>
        <dbReference type="PROSITE" id="PS50109"/>
    </source>
</evidence>
<evidence type="ECO:0000256" key="4">
    <source>
        <dbReference type="ARBA" id="ARBA00022630"/>
    </source>
</evidence>
<dbReference type="InterPro" id="IPR001610">
    <property type="entry name" value="PAC"/>
</dbReference>
<dbReference type="PROSITE" id="PS50109">
    <property type="entry name" value="HIS_KIN"/>
    <property type="match status" value="1"/>
</dbReference>
<evidence type="ECO:0000256" key="2">
    <source>
        <dbReference type="ARBA" id="ARBA00012438"/>
    </source>
</evidence>
<feature type="domain" description="PAS" evidence="8">
    <location>
        <begin position="25"/>
        <end position="92"/>
    </location>
</feature>
<dbReference type="PRINTS" id="PR00344">
    <property type="entry name" value="BCTRLSENSOR"/>
</dbReference>
<evidence type="ECO:0000256" key="5">
    <source>
        <dbReference type="ARBA" id="ARBA00022643"/>
    </source>
</evidence>
<organism evidence="10 11">
    <name type="scientific">Teichococcus vastitatis</name>
    <dbReference type="NCBI Taxonomy" id="2307076"/>
    <lineage>
        <taxon>Bacteria</taxon>
        <taxon>Pseudomonadati</taxon>
        <taxon>Pseudomonadota</taxon>
        <taxon>Alphaproteobacteria</taxon>
        <taxon>Acetobacterales</taxon>
        <taxon>Roseomonadaceae</taxon>
        <taxon>Roseomonas</taxon>
    </lineage>
</organism>
<dbReference type="PROSITE" id="PS50113">
    <property type="entry name" value="PAC"/>
    <property type="match status" value="1"/>
</dbReference>
<dbReference type="SMART" id="SM00388">
    <property type="entry name" value="HisKA"/>
    <property type="match status" value="1"/>
</dbReference>
<dbReference type="InterPro" id="IPR003661">
    <property type="entry name" value="HisK_dim/P_dom"/>
</dbReference>
<dbReference type="SUPFAM" id="SSF55874">
    <property type="entry name" value="ATPase domain of HSP90 chaperone/DNA topoisomerase II/histidine kinase"/>
    <property type="match status" value="1"/>
</dbReference>
<keyword evidence="4" id="KW-0285">Flavoprotein</keyword>
<dbReference type="PROSITE" id="PS50112">
    <property type="entry name" value="PAS"/>
    <property type="match status" value="1"/>
</dbReference>
<feature type="domain" description="Histidine kinase" evidence="7">
    <location>
        <begin position="168"/>
        <end position="387"/>
    </location>
</feature>
<feature type="domain" description="PAC" evidence="9">
    <location>
        <begin position="93"/>
        <end position="150"/>
    </location>
</feature>
<accession>A0ABS9W923</accession>
<keyword evidence="3" id="KW-0597">Phosphoprotein</keyword>
<reference evidence="10 11" key="1">
    <citation type="submission" date="2022-03" db="EMBL/GenBank/DDBJ databases">
        <title>Complete genome analysis of Roseomonas KG 17.1 : a prolific producer of plant growth promoters.</title>
        <authorList>
            <person name="Saadouli I."/>
            <person name="Najjari A."/>
            <person name="Mosbah A."/>
            <person name="Ouzari H.I."/>
        </authorList>
    </citation>
    <scope>NUCLEOTIDE SEQUENCE [LARGE SCALE GENOMIC DNA]</scope>
    <source>
        <strain evidence="10 11">KG17-1</strain>
    </source>
</reference>
<dbReference type="Pfam" id="PF00512">
    <property type="entry name" value="HisKA"/>
    <property type="match status" value="1"/>
</dbReference>
<dbReference type="NCBIfam" id="TIGR00229">
    <property type="entry name" value="sensory_box"/>
    <property type="match status" value="1"/>
</dbReference>
<evidence type="ECO:0000256" key="6">
    <source>
        <dbReference type="ARBA" id="ARBA00022991"/>
    </source>
</evidence>
<sequence>MIHFAEQDNASASRPGRLPPELAFEILGEAADDVLITDQRLPDKPIIYANAAFAHITGYSVAEVLGRNCRFLQGDEQQQREVALIRGAITAGRSVTVTLRNYRRDGSLFWNEVRLAPLGPWDGPDGSPRHYVGFQRDVTDQVEDAAALQRALQDAEEANAAKLRFLAVMGHEFRTPIALILGFADLLLADAEGKGAAQQVEYLTDIRLAGHHLLSLAEDARRYAQVAELCELSDRKPISLGQLLADAAHQAEAIHGGAGTTLRWGIIQEVPPLCADTALLRHAMLNLLHEMARRAPAEAVIELCGWPEGDQACVELCCRELVLPHDAAARMLAPLAVAEGIHSRGWEGGGIAVSLAKRVIQLHGGSLRIRSSLDDGTCFQILLPVKRPSVPTTS</sequence>
<keyword evidence="5" id="KW-0288">FMN</keyword>
<dbReference type="InterPro" id="IPR036890">
    <property type="entry name" value="HATPase_C_sf"/>
</dbReference>
<evidence type="ECO:0000259" key="8">
    <source>
        <dbReference type="PROSITE" id="PS50112"/>
    </source>
</evidence>
<dbReference type="InterPro" id="IPR005467">
    <property type="entry name" value="His_kinase_dom"/>
</dbReference>
<dbReference type="Gene3D" id="3.30.450.20">
    <property type="entry name" value="PAS domain"/>
    <property type="match status" value="1"/>
</dbReference>
<dbReference type="CDD" id="cd00130">
    <property type="entry name" value="PAS"/>
    <property type="match status" value="1"/>
</dbReference>
<comment type="caution">
    <text evidence="10">The sequence shown here is derived from an EMBL/GenBank/DDBJ whole genome shotgun (WGS) entry which is preliminary data.</text>
</comment>
<dbReference type="Gene3D" id="3.30.565.10">
    <property type="entry name" value="Histidine kinase-like ATPase, C-terminal domain"/>
    <property type="match status" value="1"/>
</dbReference>
<dbReference type="Pfam" id="PF13426">
    <property type="entry name" value="PAS_9"/>
    <property type="match status" value="1"/>
</dbReference>
<dbReference type="Gene3D" id="1.10.287.130">
    <property type="match status" value="1"/>
</dbReference>
<dbReference type="PANTHER" id="PTHR47429">
    <property type="entry name" value="PROTEIN TWIN LOV 1"/>
    <property type="match status" value="1"/>
</dbReference>
<dbReference type="SUPFAM" id="SSF47384">
    <property type="entry name" value="Homodimeric domain of signal transducing histidine kinase"/>
    <property type="match status" value="1"/>
</dbReference>
<name>A0ABS9W923_9PROT</name>
<dbReference type="Proteomes" id="UP001201985">
    <property type="component" value="Unassembled WGS sequence"/>
</dbReference>
<dbReference type="PANTHER" id="PTHR47429:SF2">
    <property type="entry name" value="PROTEIN TWIN LOV 1"/>
    <property type="match status" value="1"/>
</dbReference>
<dbReference type="EMBL" id="JALBUU010000070">
    <property type="protein sequence ID" value="MCI0755806.1"/>
    <property type="molecule type" value="Genomic_DNA"/>
</dbReference>
<dbReference type="SMART" id="SM00086">
    <property type="entry name" value="PAC"/>
    <property type="match status" value="1"/>
</dbReference>
<evidence type="ECO:0000259" key="9">
    <source>
        <dbReference type="PROSITE" id="PS50113"/>
    </source>
</evidence>
<protein>
    <recommendedName>
        <fullName evidence="2">histidine kinase</fullName>
        <ecNumber evidence="2">2.7.13.3</ecNumber>
    </recommendedName>
</protein>
<evidence type="ECO:0000256" key="1">
    <source>
        <dbReference type="ARBA" id="ARBA00000085"/>
    </source>
</evidence>
<dbReference type="CDD" id="cd00082">
    <property type="entry name" value="HisKA"/>
    <property type="match status" value="1"/>
</dbReference>
<evidence type="ECO:0000256" key="3">
    <source>
        <dbReference type="ARBA" id="ARBA00022553"/>
    </source>
</evidence>
<dbReference type="InterPro" id="IPR000700">
    <property type="entry name" value="PAS-assoc_C"/>
</dbReference>
<keyword evidence="11" id="KW-1185">Reference proteome</keyword>
<dbReference type="RefSeq" id="WP_241793649.1">
    <property type="nucleotide sequence ID" value="NZ_JALBUU010000070.1"/>
</dbReference>
<dbReference type="InterPro" id="IPR000014">
    <property type="entry name" value="PAS"/>
</dbReference>
<gene>
    <name evidence="10" type="ORF">MON41_19250</name>
</gene>
<keyword evidence="6" id="KW-0157">Chromophore</keyword>